<dbReference type="EMBL" id="LGRX02024038">
    <property type="protein sequence ID" value="KAK3254176.1"/>
    <property type="molecule type" value="Genomic_DNA"/>
</dbReference>
<evidence type="ECO:0000313" key="3">
    <source>
        <dbReference type="EMBL" id="KAK3254176.1"/>
    </source>
</evidence>
<dbReference type="EMBL" id="LGRX02016426">
    <property type="protein sequence ID" value="KAK3262148.1"/>
    <property type="molecule type" value="Genomic_DNA"/>
</dbReference>
<sequence>MQTQTTIRSCIFRPVVSQGLQTRKLVGLKLKNQRAASKALITKRREHGLLCKAQSVASPPLDIPEGQEFSGLQGQALLSAQMDFPSKKEVLGVIPDHCFKRDTLKSLMYAAVSTAITVGLGVAAAMYIPMKLAWLPAWLAYAYAAGTAATGCWVVAHECGHGAFSDNKTIQDTVGYILHTLLLVPYFSWQRSHAVHHSRTNHMEEGETHVPVKANLPEGEATLKFRSALGESPFAIVNTVAQLLFGWPVYLLTGASGGPVRGKTNHFNPNAGAKGKHALFPGGWKNKVWWSDVGIVAFMAGLVYWGVCAGSAWPVLALYGGPYLVCNAWLVMYTLLQHTDVDVPHFGGDEWDWCKGTFMTIDRPYGPIYDFLHHRIGSTHVAHHLNHQIPHYHALDATNAVKEAFPQHYLYDPTPIPQALWRVGRKCVAVEQKGNVWVWKTDSDRGGSVGAPAAA</sequence>
<dbReference type="GO" id="GO:0016491">
    <property type="term" value="F:oxidoreductase activity"/>
    <property type="evidence" value="ECO:0007669"/>
    <property type="project" value="InterPro"/>
</dbReference>
<proteinExistence type="predicted"/>
<evidence type="ECO:0000256" key="1">
    <source>
        <dbReference type="SAM" id="Phobius"/>
    </source>
</evidence>
<comment type="caution">
    <text evidence="4">The sequence shown here is derived from an EMBL/GenBank/DDBJ whole genome shotgun (WGS) entry which is preliminary data.</text>
</comment>
<keyword evidence="1" id="KW-0812">Transmembrane</keyword>
<feature type="transmembrane region" description="Helical" evidence="1">
    <location>
        <begin position="313"/>
        <end position="336"/>
    </location>
</feature>
<feature type="domain" description="Fatty acid desaturase" evidence="2">
    <location>
        <begin position="133"/>
        <end position="411"/>
    </location>
</feature>
<reference evidence="4" key="2">
    <citation type="submission" date="2023-06" db="EMBL/GenBank/DDBJ databases">
        <title>Long-read-based genome assembly of the green algal bacterivore Cymbomonas tetramitiformis.</title>
        <authorList>
            <person name="Gyaltshen Y."/>
            <person name="Rozenberg A."/>
            <person name="Paasch A."/>
            <person name="Burns J.A."/>
            <person name="Warring S."/>
            <person name="Larson R."/>
            <person name="Maurer-Alcala X."/>
            <person name="Dacks J."/>
            <person name="Kim E."/>
        </authorList>
    </citation>
    <scope>NUCLEOTIDE SEQUENCE</scope>
    <source>
        <strain evidence="4">PLY_AMNH</strain>
    </source>
</reference>
<dbReference type="AlphaFoldDB" id="A0AAE0FLW9"/>
<feature type="transmembrane region" description="Helical" evidence="1">
    <location>
        <begin position="107"/>
        <end position="128"/>
    </location>
</feature>
<evidence type="ECO:0000259" key="2">
    <source>
        <dbReference type="Pfam" id="PF00487"/>
    </source>
</evidence>
<evidence type="ECO:0000313" key="5">
    <source>
        <dbReference type="Proteomes" id="UP001190700"/>
    </source>
</evidence>
<organism evidence="4 5">
    <name type="scientific">Cymbomonas tetramitiformis</name>
    <dbReference type="NCBI Taxonomy" id="36881"/>
    <lineage>
        <taxon>Eukaryota</taxon>
        <taxon>Viridiplantae</taxon>
        <taxon>Chlorophyta</taxon>
        <taxon>Pyramimonadophyceae</taxon>
        <taxon>Pyramimonadales</taxon>
        <taxon>Pyramimonadaceae</taxon>
        <taxon>Cymbomonas</taxon>
    </lineage>
</organism>
<feature type="transmembrane region" description="Helical" evidence="1">
    <location>
        <begin position="288"/>
        <end position="307"/>
    </location>
</feature>
<accession>A0AAE0FLW9</accession>
<dbReference type="Pfam" id="PF00487">
    <property type="entry name" value="FA_desaturase"/>
    <property type="match status" value="1"/>
</dbReference>
<feature type="transmembrane region" description="Helical" evidence="1">
    <location>
        <begin position="134"/>
        <end position="156"/>
    </location>
</feature>
<name>A0AAE0FLW9_9CHLO</name>
<keyword evidence="1" id="KW-1133">Transmembrane helix</keyword>
<dbReference type="GO" id="GO:0006629">
    <property type="term" value="P:lipid metabolic process"/>
    <property type="evidence" value="ECO:0007669"/>
    <property type="project" value="InterPro"/>
</dbReference>
<gene>
    <name evidence="4" type="ORF">CYMTET_28977</name>
    <name evidence="3" type="ORF">CYMTET_36604</name>
</gene>
<dbReference type="PANTHER" id="PTHR32100">
    <property type="entry name" value="OMEGA-6 FATTY ACID DESATURASE, CHLOROPLASTIC"/>
    <property type="match status" value="1"/>
</dbReference>
<dbReference type="Proteomes" id="UP001190700">
    <property type="component" value="Unassembled WGS sequence"/>
</dbReference>
<protein>
    <submittedName>
        <fullName evidence="4">Delta(12)-fatty-acid desaturase</fullName>
    </submittedName>
</protein>
<dbReference type="CDD" id="cd03507">
    <property type="entry name" value="Delta12-FADS-like"/>
    <property type="match status" value="1"/>
</dbReference>
<evidence type="ECO:0000313" key="4">
    <source>
        <dbReference type="EMBL" id="KAK3262148.1"/>
    </source>
</evidence>
<dbReference type="InterPro" id="IPR012171">
    <property type="entry name" value="Fatty_acid_desaturase"/>
</dbReference>
<reference evidence="4 5" key="1">
    <citation type="journal article" date="2015" name="Genome Biol. Evol.">
        <title>Comparative Genomics of a Bacterivorous Green Alga Reveals Evolutionary Causalities and Consequences of Phago-Mixotrophic Mode of Nutrition.</title>
        <authorList>
            <person name="Burns J.A."/>
            <person name="Paasch A."/>
            <person name="Narechania A."/>
            <person name="Kim E."/>
        </authorList>
    </citation>
    <scope>NUCLEOTIDE SEQUENCE [LARGE SCALE GENOMIC DNA]</scope>
    <source>
        <strain evidence="4">PLY_AMNH</strain>
    </source>
</reference>
<keyword evidence="5" id="KW-1185">Reference proteome</keyword>
<dbReference type="InterPro" id="IPR005804">
    <property type="entry name" value="FA_desaturase_dom"/>
</dbReference>
<keyword evidence="1" id="KW-0472">Membrane</keyword>